<organism evidence="2 3">
    <name type="scientific">Sporichthya brevicatena</name>
    <dbReference type="NCBI Taxonomy" id="171442"/>
    <lineage>
        <taxon>Bacteria</taxon>
        <taxon>Bacillati</taxon>
        <taxon>Actinomycetota</taxon>
        <taxon>Actinomycetes</taxon>
        <taxon>Sporichthyales</taxon>
        <taxon>Sporichthyaceae</taxon>
        <taxon>Sporichthya</taxon>
    </lineage>
</organism>
<proteinExistence type="predicted"/>
<keyword evidence="1" id="KW-0472">Membrane</keyword>
<gene>
    <name evidence="2" type="ORF">GCM10009547_07550</name>
</gene>
<evidence type="ECO:0000313" key="2">
    <source>
        <dbReference type="EMBL" id="GAA0608089.1"/>
    </source>
</evidence>
<dbReference type="EMBL" id="BAAAHE010000007">
    <property type="protein sequence ID" value="GAA0608089.1"/>
    <property type="molecule type" value="Genomic_DNA"/>
</dbReference>
<reference evidence="3" key="1">
    <citation type="journal article" date="2019" name="Int. J. Syst. Evol. Microbiol.">
        <title>The Global Catalogue of Microorganisms (GCM) 10K type strain sequencing project: providing services to taxonomists for standard genome sequencing and annotation.</title>
        <authorList>
            <consortium name="The Broad Institute Genomics Platform"/>
            <consortium name="The Broad Institute Genome Sequencing Center for Infectious Disease"/>
            <person name="Wu L."/>
            <person name="Ma J."/>
        </authorList>
    </citation>
    <scope>NUCLEOTIDE SEQUENCE [LARGE SCALE GENOMIC DNA]</scope>
    <source>
        <strain evidence="3">JCM 10671</strain>
    </source>
</reference>
<evidence type="ECO:0000313" key="3">
    <source>
        <dbReference type="Proteomes" id="UP001500957"/>
    </source>
</evidence>
<name>A0ABP3RDH6_9ACTN</name>
<feature type="transmembrane region" description="Helical" evidence="1">
    <location>
        <begin position="12"/>
        <end position="32"/>
    </location>
</feature>
<keyword evidence="3" id="KW-1185">Reference proteome</keyword>
<protein>
    <submittedName>
        <fullName evidence="2">Uncharacterized protein</fullName>
    </submittedName>
</protein>
<keyword evidence="1" id="KW-1133">Transmembrane helix</keyword>
<accession>A0ABP3RDH6</accession>
<dbReference type="Proteomes" id="UP001500957">
    <property type="component" value="Unassembled WGS sequence"/>
</dbReference>
<comment type="caution">
    <text evidence="2">The sequence shown here is derived from an EMBL/GenBank/DDBJ whole genome shotgun (WGS) entry which is preliminary data.</text>
</comment>
<feature type="transmembrane region" description="Helical" evidence="1">
    <location>
        <begin position="66"/>
        <end position="85"/>
    </location>
</feature>
<evidence type="ECO:0000256" key="1">
    <source>
        <dbReference type="SAM" id="Phobius"/>
    </source>
</evidence>
<dbReference type="RefSeq" id="WP_344601759.1">
    <property type="nucleotide sequence ID" value="NZ_BAAAHE010000007.1"/>
</dbReference>
<sequence>MSEALAETARITATLGVLGLLLVLWALVLPNLTPWPSTFTPTQAEAERKRAERYARLHRSSLRVDIIFFVWLIVEGAVLVPVLFLKYGLQ</sequence>
<keyword evidence="1" id="KW-0812">Transmembrane</keyword>